<name>A0ABY5GTC0_9GAMM</name>
<dbReference type="Proteomes" id="UP001059950">
    <property type="component" value="Chromosome"/>
</dbReference>
<dbReference type="InterPro" id="IPR052931">
    <property type="entry name" value="Prophage_regulatory_activator"/>
</dbReference>
<dbReference type="PANTHER" id="PTHR36154">
    <property type="entry name" value="DNA-BINDING TRANSCRIPTIONAL ACTIVATOR ALPA"/>
    <property type="match status" value="1"/>
</dbReference>
<keyword evidence="2" id="KW-1185">Reference proteome</keyword>
<reference evidence="1" key="1">
    <citation type="submission" date="2021-04" db="EMBL/GenBank/DDBJ databases">
        <title>Oceanospirillales bacteria with DddD are important DMSP degraders in coastal seawater.</title>
        <authorList>
            <person name="Liu J."/>
        </authorList>
    </citation>
    <scope>NUCLEOTIDE SEQUENCE</scope>
    <source>
        <strain evidence="1">GY6</strain>
    </source>
</reference>
<gene>
    <name evidence="1" type="ORF">KDX31_16445</name>
</gene>
<proteinExistence type="predicted"/>
<dbReference type="Gene3D" id="1.10.238.160">
    <property type="match status" value="1"/>
</dbReference>
<protein>
    <submittedName>
        <fullName evidence="1">AlpA family transcriptional regulator</fullName>
    </submittedName>
</protein>
<dbReference type="EMBL" id="CP073344">
    <property type="protein sequence ID" value="UTW02902.1"/>
    <property type="molecule type" value="Genomic_DNA"/>
</dbReference>
<accession>A0ABY5GTC0</accession>
<dbReference type="PANTHER" id="PTHR36154:SF1">
    <property type="entry name" value="DNA-BINDING TRANSCRIPTIONAL ACTIVATOR ALPA"/>
    <property type="match status" value="1"/>
</dbReference>
<dbReference type="Pfam" id="PF05930">
    <property type="entry name" value="Phage_AlpA"/>
    <property type="match status" value="1"/>
</dbReference>
<evidence type="ECO:0000313" key="1">
    <source>
        <dbReference type="EMBL" id="UTW02902.1"/>
    </source>
</evidence>
<evidence type="ECO:0000313" key="2">
    <source>
        <dbReference type="Proteomes" id="UP001059950"/>
    </source>
</evidence>
<sequence length="65" mass="7394">MRLLRLPEVKNATALSRSSVYRLMEVGAFPASVQISARSIGWVEEEVQNWIQQRIADRESNSTSM</sequence>
<organism evidence="1 2">
    <name type="scientific">Amphritea atlantica</name>
    <dbReference type="NCBI Taxonomy" id="355243"/>
    <lineage>
        <taxon>Bacteria</taxon>
        <taxon>Pseudomonadati</taxon>
        <taxon>Pseudomonadota</taxon>
        <taxon>Gammaproteobacteria</taxon>
        <taxon>Oceanospirillales</taxon>
        <taxon>Oceanospirillaceae</taxon>
        <taxon>Amphritea</taxon>
    </lineage>
</organism>
<dbReference type="InterPro" id="IPR010260">
    <property type="entry name" value="AlpA"/>
</dbReference>